<dbReference type="AlphaFoldDB" id="A0AAV3YWR9"/>
<name>A0AAV3YWR9_9GAST</name>
<evidence type="ECO:0008006" key="3">
    <source>
        <dbReference type="Google" id="ProtNLM"/>
    </source>
</evidence>
<gene>
    <name evidence="1" type="ORF">PoB_001342500</name>
</gene>
<dbReference type="PANTHER" id="PTHR33198">
    <property type="entry name" value="ANK_REP_REGION DOMAIN-CONTAINING PROTEIN-RELATED"/>
    <property type="match status" value="1"/>
</dbReference>
<dbReference type="EMBL" id="BLXT01001622">
    <property type="protein sequence ID" value="GFN86919.1"/>
    <property type="molecule type" value="Genomic_DNA"/>
</dbReference>
<dbReference type="PANTHER" id="PTHR33198:SF20">
    <property type="entry name" value="RETROTRANSPOSON GAG DOMAIN-CONTAINING PROTEIN"/>
    <property type="match status" value="1"/>
</dbReference>
<comment type="caution">
    <text evidence="1">The sequence shown here is derived from an EMBL/GenBank/DDBJ whole genome shotgun (WGS) entry which is preliminary data.</text>
</comment>
<sequence>MSLKLNPPSQMIFTTDDGNLSERWRVWQESIELYFDLAMKSSTEAEKCKAVLYIIGEEGRKIHNTWTLSEEERDKVQPLLKKFKEYCTPRNNIILERYKFNSRVQKPDETVDQFVVDLRQMAKTCQFGVLEEDMVRDRIVVGMYSKTMKERLLRESDLTFKIALDLCRAAEQSKSGLAVMDEKVGAAAVDALRKQKLDKSFKNKKASNEKCKKCLLSHRNALHSARSVWVVGSTTISGKPAELNRRRKNSIKLTKITVSQITLNQT</sequence>
<reference evidence="1 2" key="1">
    <citation type="journal article" date="2021" name="Elife">
        <title>Chloroplast acquisition without the gene transfer in kleptoplastic sea slugs, Plakobranchus ocellatus.</title>
        <authorList>
            <person name="Maeda T."/>
            <person name="Takahashi S."/>
            <person name="Yoshida T."/>
            <person name="Shimamura S."/>
            <person name="Takaki Y."/>
            <person name="Nagai Y."/>
            <person name="Toyoda A."/>
            <person name="Suzuki Y."/>
            <person name="Arimoto A."/>
            <person name="Ishii H."/>
            <person name="Satoh N."/>
            <person name="Nishiyama T."/>
            <person name="Hasebe M."/>
            <person name="Maruyama T."/>
            <person name="Minagawa J."/>
            <person name="Obokata J."/>
            <person name="Shigenobu S."/>
        </authorList>
    </citation>
    <scope>NUCLEOTIDE SEQUENCE [LARGE SCALE GENOMIC DNA]</scope>
</reference>
<keyword evidence="2" id="KW-1185">Reference proteome</keyword>
<accession>A0AAV3YWR9</accession>
<organism evidence="1 2">
    <name type="scientific">Plakobranchus ocellatus</name>
    <dbReference type="NCBI Taxonomy" id="259542"/>
    <lineage>
        <taxon>Eukaryota</taxon>
        <taxon>Metazoa</taxon>
        <taxon>Spiralia</taxon>
        <taxon>Lophotrochozoa</taxon>
        <taxon>Mollusca</taxon>
        <taxon>Gastropoda</taxon>
        <taxon>Heterobranchia</taxon>
        <taxon>Euthyneura</taxon>
        <taxon>Panpulmonata</taxon>
        <taxon>Sacoglossa</taxon>
        <taxon>Placobranchoidea</taxon>
        <taxon>Plakobranchidae</taxon>
        <taxon>Plakobranchus</taxon>
    </lineage>
</organism>
<dbReference type="Proteomes" id="UP000735302">
    <property type="component" value="Unassembled WGS sequence"/>
</dbReference>
<evidence type="ECO:0000313" key="1">
    <source>
        <dbReference type="EMBL" id="GFN86919.1"/>
    </source>
</evidence>
<evidence type="ECO:0000313" key="2">
    <source>
        <dbReference type="Proteomes" id="UP000735302"/>
    </source>
</evidence>
<protein>
    <recommendedName>
        <fullName evidence="3">Retrotransposon gag domain-containing protein</fullName>
    </recommendedName>
</protein>
<proteinExistence type="predicted"/>